<feature type="non-terminal residue" evidence="2">
    <location>
        <position position="1"/>
    </location>
</feature>
<sequence>PPISRQSDPYSVLDDEYSIRYPRSEQRSQGMYPPVGTFQIQPEFSPQENSPMPSRMENTLRDAWQDSDQFIAGYHTPPQNHVIQQTPPRHDIVASPNEVISTLIEK</sequence>
<evidence type="ECO:0000313" key="3">
    <source>
        <dbReference type="Proteomes" id="UP000824469"/>
    </source>
</evidence>
<feature type="compositionally biased region" description="Polar residues" evidence="1">
    <location>
        <begin position="38"/>
        <end position="52"/>
    </location>
</feature>
<proteinExistence type="predicted"/>
<comment type="caution">
    <text evidence="2">The sequence shown here is derived from an EMBL/GenBank/DDBJ whole genome shotgun (WGS) entry which is preliminary data.</text>
</comment>
<keyword evidence="3" id="KW-1185">Reference proteome</keyword>
<protein>
    <submittedName>
        <fullName evidence="2">Uncharacterized protein</fullName>
    </submittedName>
</protein>
<name>A0AA38FXU0_TAXCH</name>
<organism evidence="2 3">
    <name type="scientific">Taxus chinensis</name>
    <name type="common">Chinese yew</name>
    <name type="synonym">Taxus wallichiana var. chinensis</name>
    <dbReference type="NCBI Taxonomy" id="29808"/>
    <lineage>
        <taxon>Eukaryota</taxon>
        <taxon>Viridiplantae</taxon>
        <taxon>Streptophyta</taxon>
        <taxon>Embryophyta</taxon>
        <taxon>Tracheophyta</taxon>
        <taxon>Spermatophyta</taxon>
        <taxon>Pinopsida</taxon>
        <taxon>Pinidae</taxon>
        <taxon>Conifers II</taxon>
        <taxon>Cupressales</taxon>
        <taxon>Taxaceae</taxon>
        <taxon>Taxus</taxon>
    </lineage>
</organism>
<evidence type="ECO:0000256" key="1">
    <source>
        <dbReference type="SAM" id="MobiDB-lite"/>
    </source>
</evidence>
<dbReference type="AlphaFoldDB" id="A0AA38FXU0"/>
<dbReference type="EMBL" id="JAHRHJ020000006">
    <property type="protein sequence ID" value="KAH9312601.1"/>
    <property type="molecule type" value="Genomic_DNA"/>
</dbReference>
<evidence type="ECO:0000313" key="2">
    <source>
        <dbReference type="EMBL" id="KAH9312601.1"/>
    </source>
</evidence>
<dbReference type="Proteomes" id="UP000824469">
    <property type="component" value="Unassembled WGS sequence"/>
</dbReference>
<feature type="non-terminal residue" evidence="2">
    <location>
        <position position="106"/>
    </location>
</feature>
<reference evidence="2 3" key="1">
    <citation type="journal article" date="2021" name="Nat. Plants">
        <title>The Taxus genome provides insights into paclitaxel biosynthesis.</title>
        <authorList>
            <person name="Xiong X."/>
            <person name="Gou J."/>
            <person name="Liao Q."/>
            <person name="Li Y."/>
            <person name="Zhou Q."/>
            <person name="Bi G."/>
            <person name="Li C."/>
            <person name="Du R."/>
            <person name="Wang X."/>
            <person name="Sun T."/>
            <person name="Guo L."/>
            <person name="Liang H."/>
            <person name="Lu P."/>
            <person name="Wu Y."/>
            <person name="Zhang Z."/>
            <person name="Ro D.K."/>
            <person name="Shang Y."/>
            <person name="Huang S."/>
            <person name="Yan J."/>
        </authorList>
    </citation>
    <scope>NUCLEOTIDE SEQUENCE [LARGE SCALE GENOMIC DNA]</scope>
    <source>
        <strain evidence="2">Ta-2019</strain>
    </source>
</reference>
<accession>A0AA38FXU0</accession>
<feature type="region of interest" description="Disordered" evidence="1">
    <location>
        <begin position="23"/>
        <end position="56"/>
    </location>
</feature>
<gene>
    <name evidence="2" type="ORF">KI387_027636</name>
</gene>